<comment type="caution">
    <text evidence="1">The sequence shown here is derived from an EMBL/GenBank/DDBJ whole genome shotgun (WGS) entry which is preliminary data.</text>
</comment>
<reference evidence="1 2" key="1">
    <citation type="journal article" date="2021" name="Elife">
        <title>Chloroplast acquisition without the gene transfer in kleptoplastic sea slugs, Plakobranchus ocellatus.</title>
        <authorList>
            <person name="Maeda T."/>
            <person name="Takahashi S."/>
            <person name="Yoshida T."/>
            <person name="Shimamura S."/>
            <person name="Takaki Y."/>
            <person name="Nagai Y."/>
            <person name="Toyoda A."/>
            <person name="Suzuki Y."/>
            <person name="Arimoto A."/>
            <person name="Ishii H."/>
            <person name="Satoh N."/>
            <person name="Nishiyama T."/>
            <person name="Hasebe M."/>
            <person name="Maruyama T."/>
            <person name="Minagawa J."/>
            <person name="Obokata J."/>
            <person name="Shigenobu S."/>
        </authorList>
    </citation>
    <scope>NUCLEOTIDE SEQUENCE [LARGE SCALE GENOMIC DNA]</scope>
</reference>
<proteinExistence type="predicted"/>
<dbReference type="Proteomes" id="UP000762676">
    <property type="component" value="Unassembled WGS sequence"/>
</dbReference>
<dbReference type="EMBL" id="BMAT01003661">
    <property type="protein sequence ID" value="GFR59914.1"/>
    <property type="molecule type" value="Genomic_DNA"/>
</dbReference>
<evidence type="ECO:0000313" key="2">
    <source>
        <dbReference type="Proteomes" id="UP000762676"/>
    </source>
</evidence>
<organism evidence="1 2">
    <name type="scientific">Elysia marginata</name>
    <dbReference type="NCBI Taxonomy" id="1093978"/>
    <lineage>
        <taxon>Eukaryota</taxon>
        <taxon>Metazoa</taxon>
        <taxon>Spiralia</taxon>
        <taxon>Lophotrochozoa</taxon>
        <taxon>Mollusca</taxon>
        <taxon>Gastropoda</taxon>
        <taxon>Heterobranchia</taxon>
        <taxon>Euthyneura</taxon>
        <taxon>Panpulmonata</taxon>
        <taxon>Sacoglossa</taxon>
        <taxon>Placobranchoidea</taxon>
        <taxon>Plakobranchidae</taxon>
        <taxon>Elysia</taxon>
    </lineage>
</organism>
<name>A0AAV4EGH7_9GAST</name>
<evidence type="ECO:0000313" key="1">
    <source>
        <dbReference type="EMBL" id="GFR59914.1"/>
    </source>
</evidence>
<keyword evidence="2" id="KW-1185">Reference proteome</keyword>
<accession>A0AAV4EGH7</accession>
<dbReference type="AlphaFoldDB" id="A0AAV4EGH7"/>
<gene>
    <name evidence="1" type="ORF">ElyMa_001806600</name>
</gene>
<protein>
    <submittedName>
        <fullName evidence="1">Uncharacterized protein</fullName>
    </submittedName>
</protein>
<sequence length="102" mass="11438">MVTRESVAEKVVGTRTSGLWSHAPDTRPGILDNAEIVTLSRKPPPFELTSTRGVSCCSRSVKRQGRSKPLILGFREFWMRLEAGWELRRGGHRICSTTTPSR</sequence>